<dbReference type="HAMAP" id="MF_00409">
    <property type="entry name" value="LpxK"/>
    <property type="match status" value="1"/>
</dbReference>
<dbReference type="Pfam" id="PF02606">
    <property type="entry name" value="LpxK"/>
    <property type="match status" value="1"/>
</dbReference>
<proteinExistence type="inferred from homology"/>
<dbReference type="CDD" id="cd01983">
    <property type="entry name" value="SIMIBI"/>
    <property type="match status" value="1"/>
</dbReference>
<protein>
    <recommendedName>
        <fullName evidence="4 13">Tetraacyldisaccharide 4'-kinase</fullName>
        <ecNumber evidence="3 13">2.7.1.130</ecNumber>
    </recommendedName>
    <alternativeName>
        <fullName evidence="12 13">Lipid A 4'-kinase</fullName>
    </alternativeName>
</protein>
<sequence>MRGRIESWLNGIWYGAAEAPWWLRALAPVYRVVFLTHRAIGRYRRPPDLLNAPIVVVGNLTAGGSGKTPLVIRLCQVLREAGLKPGIVSRGYGGRRRGVVRVSENSSAAVVGDEALLMAGRTGLPVAVGSDRCAAARSLLAGGADVIVTDDGLQHHRLPRTLEICVVDAQRQFGNGRLLPAGPLREPVERLRRVDHVVVNTADPLAEPRLVGAVAMQLLPGPLRSLDDRESWRISQFAGCRANAVAGIGNPERFFRVLEQAGLKLNRYVFPDHHRYVAADLERLEPGLPLIMTEKDAVKCRGMGLENAWYLSIDASLPARWEGAIAERMLQAVTPA</sequence>
<keyword evidence="15" id="KW-1185">Reference proteome</keyword>
<keyword evidence="5 13" id="KW-0444">Lipid biosynthesis</keyword>
<comment type="caution">
    <text evidence="14">The sequence shown here is derived from an EMBL/GenBank/DDBJ whole genome shotgun (WGS) entry which is preliminary data.</text>
</comment>
<dbReference type="GO" id="GO:0009244">
    <property type="term" value="P:lipopolysaccharide core region biosynthetic process"/>
    <property type="evidence" value="ECO:0007669"/>
    <property type="project" value="TreeGrafter"/>
</dbReference>
<keyword evidence="9 13" id="KW-0418">Kinase</keyword>
<dbReference type="PANTHER" id="PTHR42724:SF1">
    <property type="entry name" value="TETRAACYLDISACCHARIDE 4'-KINASE, MITOCHONDRIAL-RELATED"/>
    <property type="match status" value="1"/>
</dbReference>
<reference evidence="14 15" key="1">
    <citation type="submission" date="2024-02" db="EMBL/GenBank/DDBJ databases">
        <title>A novel Wenzhouxiangellaceae bacterium, isolated from coastal sediments.</title>
        <authorList>
            <person name="Du Z.-J."/>
            <person name="Ye Y.-Q."/>
            <person name="Zhang X.-Y."/>
        </authorList>
    </citation>
    <scope>NUCLEOTIDE SEQUENCE [LARGE SCALE GENOMIC DNA]</scope>
    <source>
        <strain evidence="14 15">CH-27</strain>
    </source>
</reference>
<evidence type="ECO:0000256" key="3">
    <source>
        <dbReference type="ARBA" id="ARBA00012071"/>
    </source>
</evidence>
<dbReference type="NCBIfam" id="TIGR00682">
    <property type="entry name" value="lpxK"/>
    <property type="match status" value="1"/>
</dbReference>
<evidence type="ECO:0000256" key="11">
    <source>
        <dbReference type="ARBA" id="ARBA00023098"/>
    </source>
</evidence>
<accession>A0AAW9R9A4</accession>
<dbReference type="GO" id="GO:0005886">
    <property type="term" value="C:plasma membrane"/>
    <property type="evidence" value="ECO:0007669"/>
    <property type="project" value="TreeGrafter"/>
</dbReference>
<evidence type="ECO:0000256" key="4">
    <source>
        <dbReference type="ARBA" id="ARBA00016436"/>
    </source>
</evidence>
<dbReference type="SUPFAM" id="SSF52540">
    <property type="entry name" value="P-loop containing nucleoside triphosphate hydrolases"/>
    <property type="match status" value="1"/>
</dbReference>
<dbReference type="GO" id="GO:0009029">
    <property type="term" value="F:lipid-A 4'-kinase activity"/>
    <property type="evidence" value="ECO:0007669"/>
    <property type="project" value="UniProtKB-UniRule"/>
</dbReference>
<dbReference type="RefSeq" id="WP_354695613.1">
    <property type="nucleotide sequence ID" value="NZ_JAZHOG010000007.1"/>
</dbReference>
<evidence type="ECO:0000256" key="8">
    <source>
        <dbReference type="ARBA" id="ARBA00022741"/>
    </source>
</evidence>
<keyword evidence="8 13" id="KW-0547">Nucleotide-binding</keyword>
<evidence type="ECO:0000256" key="13">
    <source>
        <dbReference type="HAMAP-Rule" id="MF_00409"/>
    </source>
</evidence>
<keyword evidence="10 13" id="KW-0067">ATP-binding</keyword>
<keyword evidence="11 13" id="KW-0443">Lipid metabolism</keyword>
<name>A0AAW9R9A4_9GAMM</name>
<keyword evidence="7 13" id="KW-0808">Transferase</keyword>
<comment type="function">
    <text evidence="1 13">Transfers the gamma-phosphate of ATP to the 4'-position of a tetraacyldisaccharide 1-phosphate intermediate (termed DS-1-P) to form tetraacyldisaccharide 1,4'-bis-phosphate (lipid IVA).</text>
</comment>
<feature type="binding site" evidence="13">
    <location>
        <begin position="61"/>
        <end position="68"/>
    </location>
    <ligand>
        <name>ATP</name>
        <dbReference type="ChEBI" id="CHEBI:30616"/>
    </ligand>
</feature>
<dbReference type="PANTHER" id="PTHR42724">
    <property type="entry name" value="TETRAACYLDISACCHARIDE 4'-KINASE"/>
    <property type="match status" value="1"/>
</dbReference>
<evidence type="ECO:0000256" key="5">
    <source>
        <dbReference type="ARBA" id="ARBA00022516"/>
    </source>
</evidence>
<evidence type="ECO:0000256" key="6">
    <source>
        <dbReference type="ARBA" id="ARBA00022556"/>
    </source>
</evidence>
<comment type="similarity">
    <text evidence="13">Belongs to the LpxK family.</text>
</comment>
<dbReference type="EMBL" id="JAZHOG010000007">
    <property type="protein sequence ID" value="MEJ8568292.1"/>
    <property type="molecule type" value="Genomic_DNA"/>
</dbReference>
<comment type="pathway">
    <text evidence="2 13">Glycolipid biosynthesis; lipid IV(A) biosynthesis; lipid IV(A) from (3R)-3-hydroxytetradecanoyl-[acyl-carrier-protein] and UDP-N-acetyl-alpha-D-glucosamine: step 6/6.</text>
</comment>
<evidence type="ECO:0000256" key="7">
    <source>
        <dbReference type="ARBA" id="ARBA00022679"/>
    </source>
</evidence>
<dbReference type="InterPro" id="IPR027417">
    <property type="entry name" value="P-loop_NTPase"/>
</dbReference>
<dbReference type="GO" id="GO:0005524">
    <property type="term" value="F:ATP binding"/>
    <property type="evidence" value="ECO:0007669"/>
    <property type="project" value="UniProtKB-UniRule"/>
</dbReference>
<dbReference type="AlphaFoldDB" id="A0AAW9R9A4"/>
<dbReference type="Proteomes" id="UP001359886">
    <property type="component" value="Unassembled WGS sequence"/>
</dbReference>
<dbReference type="EC" id="2.7.1.130" evidence="3 13"/>
<gene>
    <name evidence="13 14" type="primary">lpxK</name>
    <name evidence="14" type="ORF">V3330_11705</name>
</gene>
<keyword evidence="6 13" id="KW-0441">Lipid A biosynthesis</keyword>
<dbReference type="GO" id="GO:0009245">
    <property type="term" value="P:lipid A biosynthetic process"/>
    <property type="evidence" value="ECO:0007669"/>
    <property type="project" value="UniProtKB-UniRule"/>
</dbReference>
<evidence type="ECO:0000256" key="1">
    <source>
        <dbReference type="ARBA" id="ARBA00002274"/>
    </source>
</evidence>
<evidence type="ECO:0000256" key="12">
    <source>
        <dbReference type="ARBA" id="ARBA00029757"/>
    </source>
</evidence>
<evidence type="ECO:0000313" key="14">
    <source>
        <dbReference type="EMBL" id="MEJ8568292.1"/>
    </source>
</evidence>
<evidence type="ECO:0000256" key="10">
    <source>
        <dbReference type="ARBA" id="ARBA00022840"/>
    </source>
</evidence>
<dbReference type="InterPro" id="IPR003758">
    <property type="entry name" value="LpxK"/>
</dbReference>
<evidence type="ECO:0000313" key="15">
    <source>
        <dbReference type="Proteomes" id="UP001359886"/>
    </source>
</evidence>
<organism evidence="14 15">
    <name type="scientific">Elongatibacter sediminis</name>
    <dbReference type="NCBI Taxonomy" id="3119006"/>
    <lineage>
        <taxon>Bacteria</taxon>
        <taxon>Pseudomonadati</taxon>
        <taxon>Pseudomonadota</taxon>
        <taxon>Gammaproteobacteria</taxon>
        <taxon>Chromatiales</taxon>
        <taxon>Wenzhouxiangellaceae</taxon>
        <taxon>Elongatibacter</taxon>
    </lineage>
</organism>
<evidence type="ECO:0000256" key="9">
    <source>
        <dbReference type="ARBA" id="ARBA00022777"/>
    </source>
</evidence>
<evidence type="ECO:0000256" key="2">
    <source>
        <dbReference type="ARBA" id="ARBA00004870"/>
    </source>
</evidence>
<comment type="catalytic activity">
    <reaction evidence="13">
        <text>a lipid A disaccharide + ATP = a lipid IVA + ADP + H(+)</text>
        <dbReference type="Rhea" id="RHEA:67840"/>
        <dbReference type="ChEBI" id="CHEBI:15378"/>
        <dbReference type="ChEBI" id="CHEBI:30616"/>
        <dbReference type="ChEBI" id="CHEBI:176343"/>
        <dbReference type="ChEBI" id="CHEBI:176425"/>
        <dbReference type="ChEBI" id="CHEBI:456216"/>
        <dbReference type="EC" id="2.7.1.130"/>
    </reaction>
</comment>